<dbReference type="Gene3D" id="1.10.10.10">
    <property type="entry name" value="Winged helix-like DNA-binding domain superfamily/Winged helix DNA-binding domain"/>
    <property type="match status" value="1"/>
</dbReference>
<keyword evidence="9" id="KW-1185">Reference proteome</keyword>
<evidence type="ECO:0000256" key="4">
    <source>
        <dbReference type="ARBA" id="ARBA00023015"/>
    </source>
</evidence>
<dbReference type="Proteomes" id="UP000641137">
    <property type="component" value="Unassembled WGS sequence"/>
</dbReference>
<evidence type="ECO:0000256" key="3">
    <source>
        <dbReference type="ARBA" id="ARBA00022764"/>
    </source>
</evidence>
<comment type="caution">
    <text evidence="8">The sequence shown here is derived from an EMBL/GenBank/DDBJ whole genome shotgun (WGS) entry which is preliminary data.</text>
</comment>
<name>A0A8J3DUF8_9HYPH</name>
<feature type="domain" description="HTH lysR-type" evidence="7">
    <location>
        <begin position="2"/>
        <end position="59"/>
    </location>
</feature>
<reference evidence="8" key="2">
    <citation type="submission" date="2020-09" db="EMBL/GenBank/DDBJ databases">
        <authorList>
            <person name="Sun Q."/>
            <person name="Kim S."/>
        </authorList>
    </citation>
    <scope>NUCLEOTIDE SEQUENCE</scope>
    <source>
        <strain evidence="8">KCTC 42097</strain>
    </source>
</reference>
<dbReference type="PROSITE" id="PS50931">
    <property type="entry name" value="HTH_LYSR"/>
    <property type="match status" value="1"/>
</dbReference>
<keyword evidence="6" id="KW-0804">Transcription</keyword>
<dbReference type="Pfam" id="PF03466">
    <property type="entry name" value="LysR_substrate"/>
    <property type="match status" value="1"/>
</dbReference>
<proteinExistence type="inferred from homology"/>
<accession>A0A8J3DUF8</accession>
<dbReference type="Pfam" id="PF00126">
    <property type="entry name" value="HTH_1"/>
    <property type="match status" value="1"/>
</dbReference>
<dbReference type="InterPro" id="IPR036388">
    <property type="entry name" value="WH-like_DNA-bd_sf"/>
</dbReference>
<dbReference type="SUPFAM" id="SSF46785">
    <property type="entry name" value="Winged helix' DNA-binding domain"/>
    <property type="match status" value="1"/>
</dbReference>
<keyword evidence="2" id="KW-0732">Signal</keyword>
<comment type="similarity">
    <text evidence="1">Belongs to the LysR transcriptional regulatory family.</text>
</comment>
<dbReference type="PANTHER" id="PTHR30006">
    <property type="entry name" value="THIAMINE-BINDING PERIPLASMIC PROTEIN-RELATED"/>
    <property type="match status" value="1"/>
</dbReference>
<keyword evidence="5" id="KW-0238">DNA-binding</keyword>
<dbReference type="PANTHER" id="PTHR30006:SF24">
    <property type="entry name" value="SLL0237 PROTEIN"/>
    <property type="match status" value="1"/>
</dbReference>
<dbReference type="AlphaFoldDB" id="A0A8J3DUF8"/>
<dbReference type="RefSeq" id="WP_189491834.1">
    <property type="nucleotide sequence ID" value="NZ_BMZO01000010.1"/>
</dbReference>
<dbReference type="InterPro" id="IPR006059">
    <property type="entry name" value="SBP"/>
</dbReference>
<dbReference type="EMBL" id="BMZO01000010">
    <property type="protein sequence ID" value="GHC78048.1"/>
    <property type="molecule type" value="Genomic_DNA"/>
</dbReference>
<dbReference type="InterPro" id="IPR005119">
    <property type="entry name" value="LysR_subst-bd"/>
</dbReference>
<dbReference type="InterPro" id="IPR036390">
    <property type="entry name" value="WH_DNA-bd_sf"/>
</dbReference>
<gene>
    <name evidence="8" type="ORF">GCM10010136_29680</name>
</gene>
<protein>
    <recommendedName>
        <fullName evidence="7">HTH lysR-type domain-containing protein</fullName>
    </recommendedName>
</protein>
<evidence type="ECO:0000256" key="1">
    <source>
        <dbReference type="ARBA" id="ARBA00009437"/>
    </source>
</evidence>
<reference evidence="8" key="1">
    <citation type="journal article" date="2014" name="Int. J. Syst. Evol. Microbiol.">
        <title>Complete genome sequence of Corynebacterium casei LMG S-19264T (=DSM 44701T), isolated from a smear-ripened cheese.</title>
        <authorList>
            <consortium name="US DOE Joint Genome Institute (JGI-PGF)"/>
            <person name="Walter F."/>
            <person name="Albersmeier A."/>
            <person name="Kalinowski J."/>
            <person name="Ruckert C."/>
        </authorList>
    </citation>
    <scope>NUCLEOTIDE SEQUENCE</scope>
    <source>
        <strain evidence="8">KCTC 42097</strain>
    </source>
</reference>
<evidence type="ECO:0000313" key="8">
    <source>
        <dbReference type="EMBL" id="GHC78048.1"/>
    </source>
</evidence>
<keyword evidence="4" id="KW-0805">Transcription regulation</keyword>
<dbReference type="Gene3D" id="3.40.190.290">
    <property type="match status" value="1"/>
</dbReference>
<dbReference type="GO" id="GO:0003700">
    <property type="term" value="F:DNA-binding transcription factor activity"/>
    <property type="evidence" value="ECO:0007669"/>
    <property type="project" value="InterPro"/>
</dbReference>
<evidence type="ECO:0000256" key="6">
    <source>
        <dbReference type="ARBA" id="ARBA00023163"/>
    </source>
</evidence>
<keyword evidence="3" id="KW-0574">Periplasm</keyword>
<organism evidence="8 9">
    <name type="scientific">Limoniibacter endophyticus</name>
    <dbReference type="NCBI Taxonomy" id="1565040"/>
    <lineage>
        <taxon>Bacteria</taxon>
        <taxon>Pseudomonadati</taxon>
        <taxon>Pseudomonadota</taxon>
        <taxon>Alphaproteobacteria</taxon>
        <taxon>Hyphomicrobiales</taxon>
        <taxon>Bartonellaceae</taxon>
        <taxon>Limoniibacter</taxon>
    </lineage>
</organism>
<evidence type="ECO:0000256" key="5">
    <source>
        <dbReference type="ARBA" id="ARBA00023125"/>
    </source>
</evidence>
<evidence type="ECO:0000313" key="9">
    <source>
        <dbReference type="Proteomes" id="UP000641137"/>
    </source>
</evidence>
<dbReference type="InterPro" id="IPR000847">
    <property type="entry name" value="LysR_HTH_N"/>
</dbReference>
<evidence type="ECO:0000256" key="2">
    <source>
        <dbReference type="ARBA" id="ARBA00022729"/>
    </source>
</evidence>
<dbReference type="Pfam" id="PF13416">
    <property type="entry name" value="SBP_bac_8"/>
    <property type="match status" value="1"/>
</dbReference>
<sequence length="694" mass="75692">MLDLNDLRLFVGIAEQQGIVKAGRVFNLPKSTMSRRLAALEDQVKGLLVIRNGEEFRLTALGRELYEIGKSMTEIAQLADNIVKDGQTQIGGKVELSISPIVGGLVSTAWAGLGGPFQDLTLTLNISDHSLESSTSSNDLHVIAHAWELRDTALVQRRICRNPTLLVGVPAILPEAASFDTGVIDLGTRLFTFGRDSDQSTFIFKRFNGQTLLLTQRPNLITTDVGALRTMALEGLGLALLPEFAIRDDVRHGRLKAALPGWLGPEVTFTLLAPSRRLMNKTLRHVADTMGELIKDAVVRDKFICRAAGVPNREPQVPARSRDHVTGLSYPSLSQRVSTPNNPVTPIEPELAESDPTMLPSLKALGIAAMATAGFPLVAIAEDAQGPLVLYTNDFEGVITDRFEADSGRQIDVVQMSGGEILARIAAEANNPQWDVLIYNGSYSFHSLDQQGLLKRDVSPSNIDNLNEIGSKYLPDNRSWFPIGMAASCVMIYRPDLLEQPPINYADLADPRFKGMFGMADPAVAAPAYPCVAEFFNTMGSEKAQELFNNFFDNGMRVFRTNGPVGRALTAGEVSVAMITSQVAYTLKASKEVPVEIVWPEEGAPGVVRGVGIQAKTQRPEAAQEFVEWLLKPETQAYLQEKGESDGLFEPTVKGAPRRADGPQDGLVYRVAPDAYAVKHEAEIKTWFADRAVN</sequence>
<dbReference type="Gene3D" id="3.40.190.10">
    <property type="entry name" value="Periplasmic binding protein-like II"/>
    <property type="match status" value="2"/>
</dbReference>
<evidence type="ECO:0000259" key="7">
    <source>
        <dbReference type="PROSITE" id="PS50931"/>
    </source>
</evidence>
<dbReference type="SUPFAM" id="SSF53850">
    <property type="entry name" value="Periplasmic binding protein-like II"/>
    <property type="match status" value="2"/>
</dbReference>
<dbReference type="GO" id="GO:0003677">
    <property type="term" value="F:DNA binding"/>
    <property type="evidence" value="ECO:0007669"/>
    <property type="project" value="UniProtKB-KW"/>
</dbReference>